<dbReference type="EMBL" id="JADFTS010000007">
    <property type="protein sequence ID" value="KAF9596762.1"/>
    <property type="molecule type" value="Genomic_DNA"/>
</dbReference>
<proteinExistence type="predicted"/>
<dbReference type="Pfam" id="PF01019">
    <property type="entry name" value="G_glu_transpept"/>
    <property type="match status" value="1"/>
</dbReference>
<dbReference type="Proteomes" id="UP000631114">
    <property type="component" value="Unassembled WGS sequence"/>
</dbReference>
<sequence>MTDLGLRQVLAPNGELLQKGDTCYNIELAHTLEAIAEYRPQALYNGTVGESFVKDVREASGILTMEDLRSYKVKVMDAMVVDVMGYTILGMPPPSSGTVGLSLMEPTKRSWDEPFLHRRCREKCSINDNYNKLSFWSRGALTMYCLVTTPLFPSVHRKPHFDQLFKRTGIEVWTKVLKVCGAPGAVKVDKSVDEGHANSKVSNMFGGTQDKCVAWKKTVYPIEKNEMVDYADSESSPEREVEVGGASKMGVMDSWLWNCHMVAGAGCSKPNG</sequence>
<dbReference type="OrthoDB" id="2015213at2759"/>
<dbReference type="SUPFAM" id="SSF56235">
    <property type="entry name" value="N-terminal nucleophile aminohydrolases (Ntn hydrolases)"/>
    <property type="match status" value="1"/>
</dbReference>
<dbReference type="GO" id="GO:0036374">
    <property type="term" value="F:glutathione hydrolase activity"/>
    <property type="evidence" value="ECO:0007669"/>
    <property type="project" value="InterPro"/>
</dbReference>
<name>A0A835HEF3_9MAGN</name>
<dbReference type="PANTHER" id="PTHR11686">
    <property type="entry name" value="GAMMA GLUTAMYL TRANSPEPTIDASE"/>
    <property type="match status" value="1"/>
</dbReference>
<feature type="non-terminal residue" evidence="1">
    <location>
        <position position="1"/>
    </location>
</feature>
<dbReference type="GO" id="GO:0006751">
    <property type="term" value="P:glutathione catabolic process"/>
    <property type="evidence" value="ECO:0007669"/>
    <property type="project" value="InterPro"/>
</dbReference>
<accession>A0A835HEF3</accession>
<evidence type="ECO:0000313" key="2">
    <source>
        <dbReference type="Proteomes" id="UP000631114"/>
    </source>
</evidence>
<organism evidence="1 2">
    <name type="scientific">Coptis chinensis</name>
    <dbReference type="NCBI Taxonomy" id="261450"/>
    <lineage>
        <taxon>Eukaryota</taxon>
        <taxon>Viridiplantae</taxon>
        <taxon>Streptophyta</taxon>
        <taxon>Embryophyta</taxon>
        <taxon>Tracheophyta</taxon>
        <taxon>Spermatophyta</taxon>
        <taxon>Magnoliopsida</taxon>
        <taxon>Ranunculales</taxon>
        <taxon>Ranunculaceae</taxon>
        <taxon>Coptidoideae</taxon>
        <taxon>Coptis</taxon>
    </lineage>
</organism>
<dbReference type="PANTHER" id="PTHR11686:SF9">
    <property type="entry name" value="RE13973P"/>
    <property type="match status" value="1"/>
</dbReference>
<dbReference type="GO" id="GO:0005886">
    <property type="term" value="C:plasma membrane"/>
    <property type="evidence" value="ECO:0007669"/>
    <property type="project" value="TreeGrafter"/>
</dbReference>
<gene>
    <name evidence="1" type="ORF">IFM89_013309</name>
</gene>
<keyword evidence="2" id="KW-1185">Reference proteome</keyword>
<dbReference type="AlphaFoldDB" id="A0A835HEF3"/>
<dbReference type="InterPro" id="IPR029055">
    <property type="entry name" value="Ntn_hydrolases_N"/>
</dbReference>
<comment type="caution">
    <text evidence="1">The sequence shown here is derived from an EMBL/GenBank/DDBJ whole genome shotgun (WGS) entry which is preliminary data.</text>
</comment>
<reference evidence="1 2" key="1">
    <citation type="submission" date="2020-10" db="EMBL/GenBank/DDBJ databases">
        <title>The Coptis chinensis genome and diversification of protoberbering-type alkaloids.</title>
        <authorList>
            <person name="Wang B."/>
            <person name="Shu S."/>
            <person name="Song C."/>
            <person name="Liu Y."/>
        </authorList>
    </citation>
    <scope>NUCLEOTIDE SEQUENCE [LARGE SCALE GENOMIC DNA]</scope>
    <source>
        <strain evidence="1">HL-2020</strain>
        <tissue evidence="1">Leaf</tissue>
    </source>
</reference>
<protein>
    <submittedName>
        <fullName evidence="1">Uncharacterized protein</fullName>
    </submittedName>
</protein>
<dbReference type="InterPro" id="IPR000101">
    <property type="entry name" value="GGT_peptidase"/>
</dbReference>
<evidence type="ECO:0000313" key="1">
    <source>
        <dbReference type="EMBL" id="KAF9596762.1"/>
    </source>
</evidence>